<evidence type="ECO:0000313" key="4">
    <source>
        <dbReference type="Proteomes" id="UP000245765"/>
    </source>
</evidence>
<dbReference type="RefSeq" id="WP_109868545.1">
    <property type="nucleotide sequence ID" value="NZ_QGNA01000001.1"/>
</dbReference>
<dbReference type="PANTHER" id="PTHR47756:SF2">
    <property type="entry name" value="BLL6612 PROTEIN"/>
    <property type="match status" value="1"/>
</dbReference>
<feature type="domain" description="DUF6596" evidence="2">
    <location>
        <begin position="179"/>
        <end position="275"/>
    </location>
</feature>
<dbReference type="InterPro" id="IPR007627">
    <property type="entry name" value="RNA_pol_sigma70_r2"/>
</dbReference>
<dbReference type="OrthoDB" id="9780299at2"/>
<dbReference type="Proteomes" id="UP000245765">
    <property type="component" value="Unassembled WGS sequence"/>
</dbReference>
<dbReference type="GO" id="GO:0006352">
    <property type="term" value="P:DNA-templated transcription initiation"/>
    <property type="evidence" value="ECO:0007669"/>
    <property type="project" value="InterPro"/>
</dbReference>
<dbReference type="Pfam" id="PF20239">
    <property type="entry name" value="DUF6596"/>
    <property type="match status" value="1"/>
</dbReference>
<organism evidence="3 4">
    <name type="scientific">Falsiroseomonas bella</name>
    <dbReference type="NCBI Taxonomy" id="2184016"/>
    <lineage>
        <taxon>Bacteria</taxon>
        <taxon>Pseudomonadati</taxon>
        <taxon>Pseudomonadota</taxon>
        <taxon>Alphaproteobacteria</taxon>
        <taxon>Acetobacterales</taxon>
        <taxon>Roseomonadaceae</taxon>
        <taxon>Falsiroseomonas</taxon>
    </lineage>
</organism>
<accession>A0A317FH65</accession>
<sequence length="412" mass="42438">MTAAVLAAERAAREGYGRLLAFLLARGAGLAAAEDALADAFAAALAAWSSSGVPEKPEAWLLTAARRRLLDGHRRAATAGAALPEMLRSAEEAADPDDPDRLPDHRLALLLACAAEEVEQAARAPLMLQCVLGLDAARIASAFLVSPSAMGQRLVRAKRRLAAGGGRFALPGRAEVAARLPAALEAIYAAYAAGAADPADGGALAGEAVWLARLSAALAPEEPEAAGLAALLLHLEARRQAARDGAGRYVPLSAQDPVRWNAPMQAEAERLLRAAGALGRPGRFQWEAAVQSVHAARRVTGRTDWPAIRLLYDALLAATGSPVVAVNRAVAVAETEGAPAGLAALHAAAADARLAEYQPYWAALAALAARAGDAPAAEAARQRAAGLATDPALRAFLLRSGGPHCDARAMEC</sequence>
<name>A0A317FH65_9PROT</name>
<evidence type="ECO:0000259" key="1">
    <source>
        <dbReference type="Pfam" id="PF04542"/>
    </source>
</evidence>
<evidence type="ECO:0000259" key="2">
    <source>
        <dbReference type="Pfam" id="PF20239"/>
    </source>
</evidence>
<keyword evidence="4" id="KW-1185">Reference proteome</keyword>
<dbReference type="EMBL" id="QGNA01000001">
    <property type="protein sequence ID" value="PWS37923.1"/>
    <property type="molecule type" value="Genomic_DNA"/>
</dbReference>
<feature type="domain" description="RNA polymerase sigma-70 region 2" evidence="1">
    <location>
        <begin position="17"/>
        <end position="77"/>
    </location>
</feature>
<dbReference type="AlphaFoldDB" id="A0A317FH65"/>
<dbReference type="SUPFAM" id="SSF88659">
    <property type="entry name" value="Sigma3 and sigma4 domains of RNA polymerase sigma factors"/>
    <property type="match status" value="1"/>
</dbReference>
<reference evidence="4" key="1">
    <citation type="submission" date="2018-05" db="EMBL/GenBank/DDBJ databases">
        <authorList>
            <person name="Du Z."/>
            <person name="Wang X."/>
        </authorList>
    </citation>
    <scope>NUCLEOTIDE SEQUENCE [LARGE SCALE GENOMIC DNA]</scope>
    <source>
        <strain evidence="4">CQN31</strain>
    </source>
</reference>
<gene>
    <name evidence="3" type="ORF">DFH01_00990</name>
</gene>
<comment type="caution">
    <text evidence="3">The sequence shown here is derived from an EMBL/GenBank/DDBJ whole genome shotgun (WGS) entry which is preliminary data.</text>
</comment>
<dbReference type="InterPro" id="IPR013325">
    <property type="entry name" value="RNA_pol_sigma_r2"/>
</dbReference>
<dbReference type="SUPFAM" id="SSF88946">
    <property type="entry name" value="Sigma2 domain of RNA polymerase sigma factors"/>
    <property type="match status" value="1"/>
</dbReference>
<dbReference type="PANTHER" id="PTHR47756">
    <property type="entry name" value="BLL6612 PROTEIN-RELATED"/>
    <property type="match status" value="1"/>
</dbReference>
<dbReference type="Pfam" id="PF04542">
    <property type="entry name" value="Sigma70_r2"/>
    <property type="match status" value="1"/>
</dbReference>
<dbReference type="Gene3D" id="1.10.1740.10">
    <property type="match status" value="1"/>
</dbReference>
<proteinExistence type="predicted"/>
<evidence type="ECO:0000313" key="3">
    <source>
        <dbReference type="EMBL" id="PWS37923.1"/>
    </source>
</evidence>
<protein>
    <submittedName>
        <fullName evidence="3">RNA polymerase subunit sigma-70</fullName>
    </submittedName>
</protein>
<dbReference type="GO" id="GO:0003700">
    <property type="term" value="F:DNA-binding transcription factor activity"/>
    <property type="evidence" value="ECO:0007669"/>
    <property type="project" value="InterPro"/>
</dbReference>
<dbReference type="InterPro" id="IPR013324">
    <property type="entry name" value="RNA_pol_sigma_r3/r4-like"/>
</dbReference>
<dbReference type="InterPro" id="IPR046531">
    <property type="entry name" value="DUF6596"/>
</dbReference>